<dbReference type="AlphaFoldDB" id="A0A7W4YZW2"/>
<evidence type="ECO:0008006" key="3">
    <source>
        <dbReference type="Google" id="ProtNLM"/>
    </source>
</evidence>
<protein>
    <recommendedName>
        <fullName evidence="3">AbiEi antitoxin C-terminal domain-containing protein</fullName>
    </recommendedName>
</protein>
<sequence length="346" mass="38148">MVLRITRPGVVVPVRVDPAGVAGPTRGQARGPRWRAVGGGLHVLEAADPEQVEQRIVEAVAGCGPMASATGWAGLAWLGSRWLRGLGPDGRTRLPVPVGLGDQRVVRSRPGVRIAEDWLLGGDVIEVDGLPITIAERSVSFEARRAGTLTRAVQVIDMAAADDLVSIASLTTYAGRLSGRPGIRRLRAALSLAEENVWSIQEVPMRLEWRLALPTARVLCNAPIFDPDGRHLITPDLFDPVAGVAGEYDGAIHLHEGPRRRDLDRDALYRDLRIEVVTRMSGNTADTAAFLGRLRACYRRSTDHRARARRWTLEQPDWWVDTSTVARRRALDEAERAIWLRYRRAS</sequence>
<dbReference type="EMBL" id="JACHWR010000001">
    <property type="protein sequence ID" value="MBB3041342.1"/>
    <property type="molecule type" value="Genomic_DNA"/>
</dbReference>
<dbReference type="Proteomes" id="UP000589626">
    <property type="component" value="Unassembled WGS sequence"/>
</dbReference>
<evidence type="ECO:0000313" key="1">
    <source>
        <dbReference type="EMBL" id="MBB3041342.1"/>
    </source>
</evidence>
<dbReference type="RefSeq" id="WP_183591255.1">
    <property type="nucleotide sequence ID" value="NZ_JACHWR010000001.1"/>
</dbReference>
<gene>
    <name evidence="1" type="ORF">FHU40_001143</name>
</gene>
<organism evidence="1 2">
    <name type="scientific">Nocardioides soli</name>
    <dbReference type="NCBI Taxonomy" id="1036020"/>
    <lineage>
        <taxon>Bacteria</taxon>
        <taxon>Bacillati</taxon>
        <taxon>Actinomycetota</taxon>
        <taxon>Actinomycetes</taxon>
        <taxon>Propionibacteriales</taxon>
        <taxon>Nocardioidaceae</taxon>
        <taxon>Nocardioides</taxon>
    </lineage>
</organism>
<name>A0A7W4YZW2_9ACTN</name>
<comment type="caution">
    <text evidence="1">The sequence shown here is derived from an EMBL/GenBank/DDBJ whole genome shotgun (WGS) entry which is preliminary data.</text>
</comment>
<reference evidence="1 2" key="1">
    <citation type="submission" date="2020-08" db="EMBL/GenBank/DDBJ databases">
        <title>Sequencing the genomes of 1000 actinobacteria strains.</title>
        <authorList>
            <person name="Klenk H.-P."/>
        </authorList>
    </citation>
    <scope>NUCLEOTIDE SEQUENCE [LARGE SCALE GENOMIC DNA]</scope>
    <source>
        <strain evidence="1 2">DSM 105498</strain>
    </source>
</reference>
<accession>A0A7W4YZW2</accession>
<keyword evidence="2" id="KW-1185">Reference proteome</keyword>
<evidence type="ECO:0000313" key="2">
    <source>
        <dbReference type="Proteomes" id="UP000589626"/>
    </source>
</evidence>
<proteinExistence type="predicted"/>